<dbReference type="CDD" id="cd00780">
    <property type="entry name" value="NTF2"/>
    <property type="match status" value="1"/>
</dbReference>
<dbReference type="PANTHER" id="PTHR12612">
    <property type="entry name" value="NUCLEAR TRANSPORT FACTOR 2"/>
    <property type="match status" value="1"/>
</dbReference>
<comment type="function">
    <text evidence="3">Has a role in nuclear-cytoplasmic transport of proteins and mRNAs.</text>
</comment>
<dbReference type="AlphaFoldDB" id="A0A4Z0A4S7"/>
<dbReference type="InterPro" id="IPR002075">
    <property type="entry name" value="NTF2_dom"/>
</dbReference>
<dbReference type="Pfam" id="PF02136">
    <property type="entry name" value="NTF2"/>
    <property type="match status" value="1"/>
</dbReference>
<dbReference type="FunFam" id="3.10.450.50:FF:000005">
    <property type="entry name" value="Nuclear transport factor 2"/>
    <property type="match status" value="1"/>
</dbReference>
<reference evidence="5 6" key="1">
    <citation type="submission" date="2019-02" db="EMBL/GenBank/DDBJ databases">
        <title>Genome sequencing of the rare red list fungi Hericium alpestre (H. flagellum).</title>
        <authorList>
            <person name="Buettner E."/>
            <person name="Kellner H."/>
        </authorList>
    </citation>
    <scope>NUCLEOTIDE SEQUENCE [LARGE SCALE GENOMIC DNA]</scope>
    <source>
        <strain evidence="5 6">DSM 108284</strain>
    </source>
</reference>
<dbReference type="EMBL" id="SFCI01000149">
    <property type="protein sequence ID" value="TFY82036.1"/>
    <property type="molecule type" value="Genomic_DNA"/>
</dbReference>
<dbReference type="SUPFAM" id="SSF54427">
    <property type="entry name" value="NTF2-like"/>
    <property type="match status" value="1"/>
</dbReference>
<gene>
    <name evidence="5" type="ORF">EWM64_g1974</name>
</gene>
<dbReference type="Proteomes" id="UP000298061">
    <property type="component" value="Unassembled WGS sequence"/>
</dbReference>
<evidence type="ECO:0000313" key="6">
    <source>
        <dbReference type="Proteomes" id="UP000298061"/>
    </source>
</evidence>
<keyword evidence="1 3" id="KW-0963">Cytoplasm</keyword>
<dbReference type="Gene3D" id="3.10.450.50">
    <property type="match status" value="1"/>
</dbReference>
<evidence type="ECO:0000256" key="3">
    <source>
        <dbReference type="RuleBase" id="RU369002"/>
    </source>
</evidence>
<dbReference type="GO" id="GO:0006606">
    <property type="term" value="P:protein import into nucleus"/>
    <property type="evidence" value="ECO:0007669"/>
    <property type="project" value="UniProtKB-ARBA"/>
</dbReference>
<keyword evidence="3" id="KW-0539">Nucleus</keyword>
<comment type="subcellular location">
    <subcellularLocation>
        <location evidence="3">Cytoplasm</location>
    </subcellularLocation>
    <subcellularLocation>
        <location evidence="3">Nucleus</location>
    </subcellularLocation>
</comment>
<evidence type="ECO:0000313" key="5">
    <source>
        <dbReference type="EMBL" id="TFY82036.1"/>
    </source>
</evidence>
<dbReference type="InterPro" id="IPR018222">
    <property type="entry name" value="Nuclear_transport_factor_2_euk"/>
</dbReference>
<keyword evidence="3" id="KW-0653">Protein transport</keyword>
<name>A0A4Z0A4S7_9AGAM</name>
<comment type="caution">
    <text evidence="5">The sequence shown here is derived from an EMBL/GenBank/DDBJ whole genome shotgun (WGS) entry which is preliminary data.</text>
</comment>
<keyword evidence="6" id="KW-1185">Reference proteome</keyword>
<evidence type="ECO:0000256" key="1">
    <source>
        <dbReference type="ARBA" id="ARBA00022490"/>
    </source>
</evidence>
<dbReference type="GO" id="GO:0005737">
    <property type="term" value="C:cytoplasm"/>
    <property type="evidence" value="ECO:0007669"/>
    <property type="project" value="UniProtKB-SubCell"/>
</dbReference>
<protein>
    <recommendedName>
        <fullName evidence="2 3">Nuclear transport factor 2</fullName>
        <shortName evidence="3">NTF-2</shortName>
    </recommendedName>
</protein>
<evidence type="ECO:0000256" key="2">
    <source>
        <dbReference type="ARBA" id="ARBA00026247"/>
    </source>
</evidence>
<dbReference type="GO" id="GO:0051028">
    <property type="term" value="P:mRNA transport"/>
    <property type="evidence" value="ECO:0007669"/>
    <property type="project" value="UniProtKB-UniRule"/>
</dbReference>
<dbReference type="PROSITE" id="PS50177">
    <property type="entry name" value="NTF2_DOMAIN"/>
    <property type="match status" value="1"/>
</dbReference>
<evidence type="ECO:0000259" key="4">
    <source>
        <dbReference type="PROSITE" id="PS50177"/>
    </source>
</evidence>
<dbReference type="STRING" id="135208.A0A4Z0A4S7"/>
<keyword evidence="3" id="KW-0813">Transport</keyword>
<sequence length="124" mass="14046">MADPQVIAKQFTDFYYQTFDTNRADLNSLYRDNSMLTFEGQPLVGGGAIVEKLKSLPFQRVQHKVTTFDAQPSSSTASSMIIFVTGHLVVDDNENALQFSQVFHLIAEASSYYVFNDIFRLNYT</sequence>
<dbReference type="GO" id="GO:0005635">
    <property type="term" value="C:nuclear envelope"/>
    <property type="evidence" value="ECO:0007669"/>
    <property type="project" value="UniProtKB-ARBA"/>
</dbReference>
<organism evidence="5 6">
    <name type="scientific">Hericium alpestre</name>
    <dbReference type="NCBI Taxonomy" id="135208"/>
    <lineage>
        <taxon>Eukaryota</taxon>
        <taxon>Fungi</taxon>
        <taxon>Dikarya</taxon>
        <taxon>Basidiomycota</taxon>
        <taxon>Agaricomycotina</taxon>
        <taxon>Agaricomycetes</taxon>
        <taxon>Russulales</taxon>
        <taxon>Hericiaceae</taxon>
        <taxon>Hericium</taxon>
    </lineage>
</organism>
<dbReference type="InterPro" id="IPR045875">
    <property type="entry name" value="NTF2"/>
</dbReference>
<feature type="domain" description="NTF2" evidence="4">
    <location>
        <begin position="7"/>
        <end position="121"/>
    </location>
</feature>
<dbReference type="OrthoDB" id="6507044at2759"/>
<proteinExistence type="predicted"/>
<dbReference type="InterPro" id="IPR032710">
    <property type="entry name" value="NTF2-like_dom_sf"/>
</dbReference>
<accession>A0A4Z0A4S7</accession>